<accession>A0A4Q1ULT5</accession>
<comment type="caution">
    <text evidence="1">The sequence shown here is derived from an EMBL/GenBank/DDBJ whole genome shotgun (WGS) entry which is preliminary data.</text>
</comment>
<proteinExistence type="predicted"/>
<protein>
    <submittedName>
        <fullName evidence="1">Uncharacterized protein</fullName>
    </submittedName>
</protein>
<organism evidence="1 2">
    <name type="scientific">Bradyrhizobium betae</name>
    <dbReference type="NCBI Taxonomy" id="244734"/>
    <lineage>
        <taxon>Bacteria</taxon>
        <taxon>Pseudomonadati</taxon>
        <taxon>Pseudomonadota</taxon>
        <taxon>Alphaproteobacteria</taxon>
        <taxon>Hyphomicrobiales</taxon>
        <taxon>Nitrobacteraceae</taxon>
        <taxon>Bradyrhizobium</taxon>
    </lineage>
</organism>
<gene>
    <name evidence="1" type="ORF">B5V03_36910</name>
</gene>
<dbReference type="OrthoDB" id="8255593at2"/>
<sequence>MSNLGIQALLLPLASIHLMLTHHELMETIELVRALGSSYRLAALEPGSSFLYGRFALNFCRSAVALAAR</sequence>
<dbReference type="AlphaFoldDB" id="A0A4Q1ULT5"/>
<dbReference type="EMBL" id="MZXW01000053">
    <property type="protein sequence ID" value="RXT35440.1"/>
    <property type="molecule type" value="Genomic_DNA"/>
</dbReference>
<name>A0A4Q1ULT5_9BRAD</name>
<dbReference type="RefSeq" id="WP_129275384.1">
    <property type="nucleotide sequence ID" value="NZ_MZXW01000053.1"/>
</dbReference>
<reference evidence="1 2" key="1">
    <citation type="submission" date="2017-03" db="EMBL/GenBank/DDBJ databases">
        <authorList>
            <person name="Safronova V.I."/>
            <person name="Sazanova A.L."/>
            <person name="Chirak E.R."/>
        </authorList>
    </citation>
    <scope>NUCLEOTIDE SEQUENCE [LARGE SCALE GENOMIC DNA]</scope>
    <source>
        <strain evidence="1 2">Opo-243</strain>
    </source>
</reference>
<keyword evidence="2" id="KW-1185">Reference proteome</keyword>
<evidence type="ECO:0000313" key="1">
    <source>
        <dbReference type="EMBL" id="RXT35440.1"/>
    </source>
</evidence>
<evidence type="ECO:0000313" key="2">
    <source>
        <dbReference type="Proteomes" id="UP000290819"/>
    </source>
</evidence>
<dbReference type="Proteomes" id="UP000290819">
    <property type="component" value="Unassembled WGS sequence"/>
</dbReference>